<protein>
    <submittedName>
        <fullName evidence="2">Gamma-glutamylcyclotransferase</fullName>
    </submittedName>
</protein>
<evidence type="ECO:0000313" key="3">
    <source>
        <dbReference type="Proteomes" id="UP000452321"/>
    </source>
</evidence>
<reference evidence="2 3" key="1">
    <citation type="submission" date="2019-11" db="EMBL/GenBank/DDBJ databases">
        <title>Genome sequences of 17 halophilic strains isolated from different environments.</title>
        <authorList>
            <person name="Furrow R.E."/>
        </authorList>
    </citation>
    <scope>NUCLEOTIDE SEQUENCE [LARGE SCALE GENOMIC DNA]</scope>
    <source>
        <strain evidence="2 3">22502_06_Cabo</strain>
    </source>
</reference>
<dbReference type="InterPro" id="IPR013024">
    <property type="entry name" value="GGCT-like"/>
</dbReference>
<dbReference type="SUPFAM" id="SSF110857">
    <property type="entry name" value="Gamma-glutamyl cyclotransferase-like"/>
    <property type="match status" value="1"/>
</dbReference>
<organism evidence="2 3">
    <name type="scientific">Halorubrum distributum</name>
    <dbReference type="NCBI Taxonomy" id="29283"/>
    <lineage>
        <taxon>Archaea</taxon>
        <taxon>Methanobacteriati</taxon>
        <taxon>Methanobacteriota</taxon>
        <taxon>Stenosarchaea group</taxon>
        <taxon>Halobacteria</taxon>
        <taxon>Halobacteriales</taxon>
        <taxon>Haloferacaceae</taxon>
        <taxon>Halorubrum</taxon>
        <taxon>Halorubrum distributum group</taxon>
    </lineage>
</organism>
<dbReference type="Proteomes" id="UP000452321">
    <property type="component" value="Unassembled WGS sequence"/>
</dbReference>
<name>A0A6B1IMK8_9EURY</name>
<accession>A0A6B1IMK8</accession>
<dbReference type="GO" id="GO:0016740">
    <property type="term" value="F:transferase activity"/>
    <property type="evidence" value="ECO:0007669"/>
    <property type="project" value="UniProtKB-KW"/>
</dbReference>
<keyword evidence="2" id="KW-0808">Transferase</keyword>
<dbReference type="CDD" id="cd06661">
    <property type="entry name" value="GGCT_like"/>
    <property type="match status" value="1"/>
</dbReference>
<comment type="caution">
    <text evidence="2">The sequence shown here is derived from an EMBL/GenBank/DDBJ whole genome shotgun (WGS) entry which is preliminary data.</text>
</comment>
<dbReference type="InterPro" id="IPR036568">
    <property type="entry name" value="GGCT-like_sf"/>
</dbReference>
<feature type="domain" description="Gamma-glutamylcyclotransferase AIG2-like" evidence="1">
    <location>
        <begin position="3"/>
        <end position="97"/>
    </location>
</feature>
<proteinExistence type="predicted"/>
<evidence type="ECO:0000313" key="2">
    <source>
        <dbReference type="EMBL" id="MYL67859.1"/>
    </source>
</evidence>
<gene>
    <name evidence="2" type="ORF">GLW30_08960</name>
</gene>
<dbReference type="RefSeq" id="WP_159358557.1">
    <property type="nucleotide sequence ID" value="NZ_WMFC01000010.1"/>
</dbReference>
<dbReference type="AlphaFoldDB" id="A0A6B1IMK8"/>
<dbReference type="Pfam" id="PF06094">
    <property type="entry name" value="GGACT"/>
    <property type="match status" value="1"/>
</dbReference>
<dbReference type="EMBL" id="WMFC01000010">
    <property type="protein sequence ID" value="MYL67859.1"/>
    <property type="molecule type" value="Genomic_DNA"/>
</dbReference>
<sequence>MDVFVYGTLTEPERVAAVLGSYVFVGPATLDGLRLVEGRYPTLAPGGETAGRLLRTDEVDALDAYEDVDGGLYVRETVPLDAPSEHPDTASVYVGDPDRLDADATWPGSGPFGERVRSVLDERDVRVRLTPPRSRLTER</sequence>
<evidence type="ECO:0000259" key="1">
    <source>
        <dbReference type="Pfam" id="PF06094"/>
    </source>
</evidence>
<dbReference type="InterPro" id="IPR009288">
    <property type="entry name" value="AIG2-like_dom"/>
</dbReference>
<dbReference type="Gene3D" id="3.10.490.10">
    <property type="entry name" value="Gamma-glutamyl cyclotransferase-like"/>
    <property type="match status" value="1"/>
</dbReference>